<sequence>MRTLRPLPVVGLCLKNIHTYTHTQEDHTHAHSHNSADWPGAGSPDAPLAKSPVRTRTLLLNFISDTQGQGSESNRPLGNAKMRGYGYRPAKAP</sequence>
<evidence type="ECO:0000256" key="1">
    <source>
        <dbReference type="SAM" id="MobiDB-lite"/>
    </source>
</evidence>
<protein>
    <submittedName>
        <fullName evidence="2">Uncharacterized protein</fullName>
    </submittedName>
</protein>
<proteinExistence type="predicted"/>
<dbReference type="EMBL" id="LC625835">
    <property type="protein sequence ID" value="BCU03644.1"/>
    <property type="molecule type" value="Genomic_DNA"/>
</dbReference>
<name>A0A811BNL0_9VIRU</name>
<accession>A0A811BNL0</accession>
<evidence type="ECO:0000313" key="3">
    <source>
        <dbReference type="Proteomes" id="UP001253637"/>
    </source>
</evidence>
<organism evidence="2 3">
    <name type="scientific">Pandoravirus japonicus</name>
    <dbReference type="NCBI Taxonomy" id="2823154"/>
    <lineage>
        <taxon>Viruses</taxon>
        <taxon>Pandoravirus</taxon>
    </lineage>
</organism>
<evidence type="ECO:0000313" key="2">
    <source>
        <dbReference type="EMBL" id="BCU03644.1"/>
    </source>
</evidence>
<dbReference type="Proteomes" id="UP001253637">
    <property type="component" value="Segment"/>
</dbReference>
<feature type="region of interest" description="Disordered" evidence="1">
    <location>
        <begin position="24"/>
        <end position="51"/>
    </location>
</feature>
<reference evidence="2" key="1">
    <citation type="submission" date="2021-04" db="EMBL/GenBank/DDBJ databases">
        <title>Draft Genome Sequence of Pandoravirus japonicus, Isolated from the Sabaishi River of Niigata, Japan.</title>
        <authorList>
            <person name="Hosokawa N."/>
            <person name="Takahashi H."/>
            <person name="Aoki K."/>
            <person name="Takemura M."/>
        </authorList>
    </citation>
    <scope>NUCLEOTIDE SEQUENCE</scope>
</reference>
<feature type="compositionally biased region" description="Polar residues" evidence="1">
    <location>
        <begin position="64"/>
        <end position="76"/>
    </location>
</feature>
<feature type="region of interest" description="Disordered" evidence="1">
    <location>
        <begin position="64"/>
        <end position="93"/>
    </location>
</feature>